<dbReference type="InterPro" id="IPR014729">
    <property type="entry name" value="Rossmann-like_a/b/a_fold"/>
</dbReference>
<dbReference type="Proteomes" id="UP000660668">
    <property type="component" value="Unassembled WGS sequence"/>
</dbReference>
<evidence type="ECO:0000313" key="3">
    <source>
        <dbReference type="Proteomes" id="UP000660668"/>
    </source>
</evidence>
<keyword evidence="3" id="KW-1185">Reference proteome</keyword>
<dbReference type="CDD" id="cd00293">
    <property type="entry name" value="USP-like"/>
    <property type="match status" value="1"/>
</dbReference>
<dbReference type="EMBL" id="JADKPO010000005">
    <property type="protein sequence ID" value="MBF4767161.1"/>
    <property type="molecule type" value="Genomic_DNA"/>
</dbReference>
<accession>A0A930VK79</accession>
<dbReference type="AlphaFoldDB" id="A0A930VK79"/>
<evidence type="ECO:0000259" key="1">
    <source>
        <dbReference type="Pfam" id="PF00582"/>
    </source>
</evidence>
<sequence>MNSQTHQGPPTGAVVVGIAPDGSDAALTFAADEACRTHRPLHVVHVLQISGAEAFAGVLLGAYEAADATLAQGLTRARELVDGQVPVTGERVDDGWLVADLVDRATRGSMLVLQHRRQSPLRRAVTGSIVAGVAGRCPVPVVSVPEGWQPGTADAVVTVGVQDIEEAGPLIRRGLLEARARDGRVEVLSAWHLEGGYDSVVADQTFRSERESRMSHVLAPALAAACREVPDVPARLRIEHDLPVEALLAGGRSSQLLVIGRRHHLLPLGSHLGPVARAVLQHSEAPVLLNPESPREVSVAVDDAATAPLTAQPAW</sequence>
<name>A0A930VK79_9ACTN</name>
<dbReference type="RefSeq" id="WP_194695316.1">
    <property type="nucleotide sequence ID" value="NZ_JADKPO010000005.1"/>
</dbReference>
<dbReference type="InterPro" id="IPR006016">
    <property type="entry name" value="UspA"/>
</dbReference>
<dbReference type="SUPFAM" id="SSF52402">
    <property type="entry name" value="Adenine nucleotide alpha hydrolases-like"/>
    <property type="match status" value="2"/>
</dbReference>
<protein>
    <submittedName>
        <fullName evidence="2">Universal stress protein</fullName>
    </submittedName>
</protein>
<gene>
    <name evidence="2" type="ORF">ISU10_05215</name>
</gene>
<dbReference type="Gene3D" id="3.40.50.620">
    <property type="entry name" value="HUPs"/>
    <property type="match status" value="2"/>
</dbReference>
<feature type="domain" description="UspA" evidence="1">
    <location>
        <begin position="157"/>
        <end position="289"/>
    </location>
</feature>
<feature type="domain" description="UspA" evidence="1">
    <location>
        <begin position="14"/>
        <end position="145"/>
    </location>
</feature>
<organism evidence="2 3">
    <name type="scientific">Nocardioides agariphilus</name>
    <dbReference type="NCBI Taxonomy" id="433664"/>
    <lineage>
        <taxon>Bacteria</taxon>
        <taxon>Bacillati</taxon>
        <taxon>Actinomycetota</taxon>
        <taxon>Actinomycetes</taxon>
        <taxon>Propionibacteriales</taxon>
        <taxon>Nocardioidaceae</taxon>
        <taxon>Nocardioides</taxon>
    </lineage>
</organism>
<dbReference type="Pfam" id="PF00582">
    <property type="entry name" value="Usp"/>
    <property type="match status" value="2"/>
</dbReference>
<comment type="caution">
    <text evidence="2">The sequence shown here is derived from an EMBL/GenBank/DDBJ whole genome shotgun (WGS) entry which is preliminary data.</text>
</comment>
<evidence type="ECO:0000313" key="2">
    <source>
        <dbReference type="EMBL" id="MBF4767161.1"/>
    </source>
</evidence>
<reference evidence="2" key="1">
    <citation type="submission" date="2020-11" db="EMBL/GenBank/DDBJ databases">
        <title>Nocardioides cynanchi sp. nov., isolated from soil of rhizosphere of Cynanchum wilfordii.</title>
        <authorList>
            <person name="Lee J.-S."/>
            <person name="Suh M.K."/>
            <person name="Kim J.-S."/>
        </authorList>
    </citation>
    <scope>NUCLEOTIDE SEQUENCE</scope>
    <source>
        <strain evidence="2">KCTC 19276</strain>
    </source>
</reference>
<proteinExistence type="predicted"/>